<dbReference type="AlphaFoldDB" id="A0A915BCC6"/>
<proteinExistence type="predicted"/>
<dbReference type="Proteomes" id="UP000887569">
    <property type="component" value="Unplaced"/>
</dbReference>
<feature type="compositionally biased region" description="Polar residues" evidence="1">
    <location>
        <begin position="56"/>
        <end position="66"/>
    </location>
</feature>
<evidence type="ECO:0000313" key="2">
    <source>
        <dbReference type="Proteomes" id="UP000887569"/>
    </source>
</evidence>
<evidence type="ECO:0000313" key="3">
    <source>
        <dbReference type="WBParaSite" id="PgR034_g049_t01"/>
    </source>
</evidence>
<protein>
    <submittedName>
        <fullName evidence="3">Uncharacterized protein</fullName>
    </submittedName>
</protein>
<sequence>MQYRLRTGLAAFSVVLIMVATYNTFIAGHSSEWELRHDEKFLQQLNDLVKTDQYVASDNQQKSGLNMDSPREDPPERNDIDSTTSENLITGTNLKGTDDAIMIDTSEDEFKFIREREE</sequence>
<feature type="compositionally biased region" description="Polar residues" evidence="1">
    <location>
        <begin position="81"/>
        <end position="91"/>
    </location>
</feature>
<keyword evidence="2" id="KW-1185">Reference proteome</keyword>
<feature type="compositionally biased region" description="Basic and acidic residues" evidence="1">
    <location>
        <begin position="69"/>
        <end position="80"/>
    </location>
</feature>
<dbReference type="WBParaSite" id="PgR034_g049_t01">
    <property type="protein sequence ID" value="PgR034_g049_t01"/>
    <property type="gene ID" value="PgR034_g049"/>
</dbReference>
<name>A0A915BCC6_PARUN</name>
<accession>A0A915BCC6</accession>
<evidence type="ECO:0000256" key="1">
    <source>
        <dbReference type="SAM" id="MobiDB-lite"/>
    </source>
</evidence>
<feature type="region of interest" description="Disordered" evidence="1">
    <location>
        <begin position="56"/>
        <end position="91"/>
    </location>
</feature>
<organism evidence="2 3">
    <name type="scientific">Parascaris univalens</name>
    <name type="common">Nematode worm</name>
    <dbReference type="NCBI Taxonomy" id="6257"/>
    <lineage>
        <taxon>Eukaryota</taxon>
        <taxon>Metazoa</taxon>
        <taxon>Ecdysozoa</taxon>
        <taxon>Nematoda</taxon>
        <taxon>Chromadorea</taxon>
        <taxon>Rhabditida</taxon>
        <taxon>Spirurina</taxon>
        <taxon>Ascaridomorpha</taxon>
        <taxon>Ascaridoidea</taxon>
        <taxon>Ascarididae</taxon>
        <taxon>Parascaris</taxon>
    </lineage>
</organism>
<reference evidence="3" key="1">
    <citation type="submission" date="2022-11" db="UniProtKB">
        <authorList>
            <consortium name="WormBaseParasite"/>
        </authorList>
    </citation>
    <scope>IDENTIFICATION</scope>
</reference>